<gene>
    <name evidence="1" type="ORF">NLG97_g111</name>
</gene>
<dbReference type="Proteomes" id="UP001148737">
    <property type="component" value="Unassembled WGS sequence"/>
</dbReference>
<accession>A0ACC1RB04</accession>
<protein>
    <submittedName>
        <fullName evidence="1">Uncharacterized protein</fullName>
    </submittedName>
</protein>
<keyword evidence="2" id="KW-1185">Reference proteome</keyword>
<reference evidence="1" key="1">
    <citation type="submission" date="2022-07" db="EMBL/GenBank/DDBJ databases">
        <title>Genome Sequence of Lecanicillium saksenae.</title>
        <authorList>
            <person name="Buettner E."/>
        </authorList>
    </citation>
    <scope>NUCLEOTIDE SEQUENCE</scope>
    <source>
        <strain evidence="1">VT-O1</strain>
    </source>
</reference>
<organism evidence="1 2">
    <name type="scientific">Lecanicillium saksenae</name>
    <dbReference type="NCBI Taxonomy" id="468837"/>
    <lineage>
        <taxon>Eukaryota</taxon>
        <taxon>Fungi</taxon>
        <taxon>Dikarya</taxon>
        <taxon>Ascomycota</taxon>
        <taxon>Pezizomycotina</taxon>
        <taxon>Sordariomycetes</taxon>
        <taxon>Hypocreomycetidae</taxon>
        <taxon>Hypocreales</taxon>
        <taxon>Cordycipitaceae</taxon>
        <taxon>Lecanicillium</taxon>
    </lineage>
</organism>
<comment type="caution">
    <text evidence="1">The sequence shown here is derived from an EMBL/GenBank/DDBJ whole genome shotgun (WGS) entry which is preliminary data.</text>
</comment>
<evidence type="ECO:0000313" key="2">
    <source>
        <dbReference type="Proteomes" id="UP001148737"/>
    </source>
</evidence>
<proteinExistence type="predicted"/>
<name>A0ACC1RB04_9HYPO</name>
<dbReference type="EMBL" id="JANAKD010000003">
    <property type="protein sequence ID" value="KAJ3499729.1"/>
    <property type="molecule type" value="Genomic_DNA"/>
</dbReference>
<sequence length="503" mass="55618">MYEITLLYSVACGGLLCILALRRPVYHFTQTYCPPAFRPFYAIGRAVSAYLIYPTVAHGGKSFDRWSRRDVLLLLVYIGATISCIVLPLSGINQIILRSGTLSVVNFIFCYAGPYLGFLADVLGLSLRSCRRLHGTVGTLAVGLAAFHAATGGVAKGRLDLHSPKDVFALVSILCLCAQVIPLALRSFSYEAALRIHQMFAVAFAYGLWRHVSSTKLFPRLYLYVGGALFLTISLCWAASVSYRNRSGLSTAQISYDNGAIKVTLHLSKPLKLKAGQYINLWIPSAGLGSAAQTHPFTVISWSDKPQKHLDLFIEPRGGLTKHLAALSEQGPTSRRAMLSGPHGKQLPIYSYENVVMLATGFGIAAHLPYLRKLIHDQNSRATSTRRIHLVWQIERRDVGIAAQKLLNEALDEDKLDGEYNLHMSIFIKSENINEVKFGDRATAYPGEIPLADIVLSEVRERRPGSRTIISVAAKGAIRDALNDLLWQNRHSNMDIVYTDYQP</sequence>
<evidence type="ECO:0000313" key="1">
    <source>
        <dbReference type="EMBL" id="KAJ3499729.1"/>
    </source>
</evidence>